<dbReference type="PANTHER" id="PTHR31973">
    <property type="entry name" value="POLYPROTEIN, PUTATIVE-RELATED"/>
    <property type="match status" value="1"/>
</dbReference>
<dbReference type="OrthoDB" id="683469at2759"/>
<evidence type="ECO:0000313" key="3">
    <source>
        <dbReference type="Proteomes" id="UP000325577"/>
    </source>
</evidence>
<dbReference type="Proteomes" id="UP000325577">
    <property type="component" value="Linkage Group LG4"/>
</dbReference>
<proteinExistence type="predicted"/>
<dbReference type="EMBL" id="CM018047">
    <property type="protein sequence ID" value="KAA8524684.1"/>
    <property type="molecule type" value="Genomic_DNA"/>
</dbReference>
<gene>
    <name evidence="2" type="ORF">F0562_011107</name>
</gene>
<protein>
    <recommendedName>
        <fullName evidence="1">MULE transposase domain-containing protein</fullName>
    </recommendedName>
</protein>
<evidence type="ECO:0000313" key="2">
    <source>
        <dbReference type="EMBL" id="KAA8524684.1"/>
    </source>
</evidence>
<reference evidence="2 3" key="1">
    <citation type="submission" date="2019-09" db="EMBL/GenBank/DDBJ databases">
        <title>A chromosome-level genome assembly of the Chinese tupelo Nyssa sinensis.</title>
        <authorList>
            <person name="Yang X."/>
            <person name="Kang M."/>
            <person name="Yang Y."/>
            <person name="Xiong H."/>
            <person name="Wang M."/>
            <person name="Zhang Z."/>
            <person name="Wang Z."/>
            <person name="Wu H."/>
            <person name="Ma T."/>
            <person name="Liu J."/>
            <person name="Xi Z."/>
        </authorList>
    </citation>
    <scope>NUCLEOTIDE SEQUENCE [LARGE SCALE GENOMIC DNA]</scope>
    <source>
        <strain evidence="2">J267</strain>
        <tissue evidence="2">Leaf</tissue>
    </source>
</reference>
<sequence length="571" mass="64287">MNIIRNVDPDRYSYLNLTEDIGQVSLSHLSSRVGLALTILCDVPRSNDKLLVESDEDILRMFEIHNSRKIKLYVNIMCSSLSQFGDVGMLPATLSLPITSAVHSGTTNCNDNMSNSGDVEDYSEDIYGLSSEDDDLNMNRTNCGENIGKNNSDFTIEHGDGLSNFESNDDIEYDLSIDDSSSSEKGSVGKSKIRDFTIQQGCSIVRDKNEKARVTAHYFSYKWRIHASSLLDRVTYMVKSYNGDHTCVRLHSNPEATSTWIAKKLRETIKMNPAMNLDVMQTYFQRTNGMEASKMHLYRAKMRALDEIEGQHGSSYNMLPKYAVEIKKSNPSDLVNIEYDRPSLIVNQSFKRIFIAFEALINGFKTGCKLFVSIDGCHLKGLYEGVLLAAVSLEENNGLFPIAFGIVESENGDSWTFFLENLSIIIGTHSQHATTTIGYKNGNIKEYCDDAFSKDKYLAAHKHILHPIADPKMWRAKAIVDDTIQGQFVLFSVSRPVFGITFHFVRSCEKSLAMAKSSFKMEHPLGSLLFSHGFYFICNINNLLPFSFGWFYGICVGDIDEPFIYYCGIVD</sequence>
<keyword evidence="3" id="KW-1185">Reference proteome</keyword>
<evidence type="ECO:0000259" key="1">
    <source>
        <dbReference type="Pfam" id="PF10551"/>
    </source>
</evidence>
<dbReference type="Pfam" id="PF10551">
    <property type="entry name" value="MULE"/>
    <property type="match status" value="1"/>
</dbReference>
<accession>A0A5J5A3A4</accession>
<feature type="domain" description="MULE transposase" evidence="1">
    <location>
        <begin position="372"/>
        <end position="454"/>
    </location>
</feature>
<name>A0A5J5A3A4_9ASTE</name>
<dbReference type="InterPro" id="IPR018289">
    <property type="entry name" value="MULE_transposase_dom"/>
</dbReference>
<dbReference type="AlphaFoldDB" id="A0A5J5A3A4"/>
<organism evidence="2 3">
    <name type="scientific">Nyssa sinensis</name>
    <dbReference type="NCBI Taxonomy" id="561372"/>
    <lineage>
        <taxon>Eukaryota</taxon>
        <taxon>Viridiplantae</taxon>
        <taxon>Streptophyta</taxon>
        <taxon>Embryophyta</taxon>
        <taxon>Tracheophyta</taxon>
        <taxon>Spermatophyta</taxon>
        <taxon>Magnoliopsida</taxon>
        <taxon>eudicotyledons</taxon>
        <taxon>Gunneridae</taxon>
        <taxon>Pentapetalae</taxon>
        <taxon>asterids</taxon>
        <taxon>Cornales</taxon>
        <taxon>Nyssaceae</taxon>
        <taxon>Nyssa</taxon>
    </lineage>
</organism>
<dbReference type="PANTHER" id="PTHR31973:SF197">
    <property type="entry name" value="SWIM-TYPE DOMAIN-CONTAINING PROTEIN"/>
    <property type="match status" value="1"/>
</dbReference>